<organism evidence="1 2">
    <name type="scientific">Insulibacter thermoxylanivorax</name>
    <dbReference type="NCBI Taxonomy" id="2749268"/>
    <lineage>
        <taxon>Bacteria</taxon>
        <taxon>Bacillati</taxon>
        <taxon>Bacillota</taxon>
        <taxon>Bacilli</taxon>
        <taxon>Bacillales</taxon>
        <taxon>Paenibacillaceae</taxon>
        <taxon>Insulibacter</taxon>
    </lineage>
</organism>
<dbReference type="EMBL" id="BMAQ01000028">
    <property type="protein sequence ID" value="GFR38803.1"/>
    <property type="molecule type" value="Genomic_DNA"/>
</dbReference>
<keyword evidence="2" id="KW-1185">Reference proteome</keyword>
<gene>
    <name evidence="1" type="ORF">PRECH8_20990</name>
</gene>
<evidence type="ECO:0000313" key="1">
    <source>
        <dbReference type="EMBL" id="GFR38803.1"/>
    </source>
</evidence>
<name>A0A916QG34_9BACL</name>
<sequence length="124" mass="14375">MIMQYQQEELARAVTILTNTIHNCEKMQRKFAEGTSQHTLLKNRIIALNISKALLTNDRTMTFTVEELREALPPVVSIIHKTARAQNKYEEGSSQFKRFEPLIQAMLISKAFIERRIEALSELR</sequence>
<comment type="caution">
    <text evidence="1">The sequence shown here is derived from an EMBL/GenBank/DDBJ whole genome shotgun (WGS) entry which is preliminary data.</text>
</comment>
<evidence type="ECO:0000313" key="2">
    <source>
        <dbReference type="Proteomes" id="UP000654993"/>
    </source>
</evidence>
<dbReference type="AlphaFoldDB" id="A0A916QG34"/>
<proteinExistence type="predicted"/>
<accession>A0A916QG34</accession>
<reference evidence="1" key="1">
    <citation type="submission" date="2020-08" db="EMBL/GenBank/DDBJ databases">
        <authorList>
            <person name="Uke A."/>
            <person name="Chhe C."/>
            <person name="Baramee S."/>
            <person name="Kosugi A."/>
        </authorList>
    </citation>
    <scope>NUCLEOTIDE SEQUENCE</scope>
    <source>
        <strain evidence="1">DA-C8</strain>
    </source>
</reference>
<dbReference type="Proteomes" id="UP000654993">
    <property type="component" value="Unassembled WGS sequence"/>
</dbReference>
<reference evidence="1" key="2">
    <citation type="journal article" date="2021" name="Data Brief">
        <title>Draft genome sequence data of the facultative, thermophilic, xylanolytic bacterium Paenibacillus sp. strain DA-C8.</title>
        <authorList>
            <person name="Chhe C."/>
            <person name="Uke A."/>
            <person name="Baramee S."/>
            <person name="Ungkulpasvich U."/>
            <person name="Tachaapaikoon C."/>
            <person name="Pason P."/>
            <person name="Waeonukul R."/>
            <person name="Ratanakhanokchai K."/>
            <person name="Kosugi A."/>
        </authorList>
    </citation>
    <scope>NUCLEOTIDE SEQUENCE</scope>
    <source>
        <strain evidence="1">DA-C8</strain>
    </source>
</reference>
<protein>
    <submittedName>
        <fullName evidence="1">Uncharacterized protein</fullName>
    </submittedName>
</protein>